<evidence type="ECO:0000256" key="2">
    <source>
        <dbReference type="ARBA" id="ARBA00023125"/>
    </source>
</evidence>
<evidence type="ECO:0000259" key="4">
    <source>
        <dbReference type="PROSITE" id="PS50995"/>
    </source>
</evidence>
<feature type="domain" description="HTH marR-type" evidence="4">
    <location>
        <begin position="1"/>
        <end position="133"/>
    </location>
</feature>
<evidence type="ECO:0000256" key="3">
    <source>
        <dbReference type="ARBA" id="ARBA00023163"/>
    </source>
</evidence>
<sequence>MDLATLMYVSYRAMDERVLTAMRAAGYDITAAQSRIAQRIDDEGSRLTDLAERAQVTKQTASQLVVALEQQGLVERVPDPADGRARLIRFTERGRAAAQEAMQVVIGVEQEWTEHLGPRATAQLRAALTRLREVTDPYA</sequence>
<dbReference type="PANTHER" id="PTHR33164">
    <property type="entry name" value="TRANSCRIPTIONAL REGULATOR, MARR FAMILY"/>
    <property type="match status" value="1"/>
</dbReference>
<dbReference type="AlphaFoldDB" id="A0A2P2CKJ8"/>
<reference evidence="5" key="1">
    <citation type="submission" date="2015-08" db="EMBL/GenBank/DDBJ databases">
        <authorList>
            <person name="Babu N.S."/>
            <person name="Beckwith C.J."/>
            <person name="Beseler K.G."/>
            <person name="Brison A."/>
            <person name="Carone J.V."/>
            <person name="Caskin T.P."/>
            <person name="Diamond M."/>
            <person name="Durham M.E."/>
            <person name="Foxe J.M."/>
            <person name="Go M."/>
            <person name="Henderson B.A."/>
            <person name="Jones I.B."/>
            <person name="McGettigan J.A."/>
            <person name="Micheletti S.J."/>
            <person name="Nasrallah M.E."/>
            <person name="Ortiz D."/>
            <person name="Piller C.R."/>
            <person name="Privatt S.R."/>
            <person name="Schneider S.L."/>
            <person name="Sharp S."/>
            <person name="Smith T.C."/>
            <person name="Stanton J.D."/>
            <person name="Ullery H.E."/>
            <person name="Wilson R.J."/>
            <person name="Serrano M.G."/>
            <person name="Buck G."/>
            <person name="Lee V."/>
            <person name="Wang Y."/>
            <person name="Carvalho R."/>
            <person name="Voegtly L."/>
            <person name="Shi R."/>
            <person name="Duckworth R."/>
            <person name="Johnson A."/>
            <person name="Loviza R."/>
            <person name="Walstead R."/>
            <person name="Shah Z."/>
            <person name="Kiflezghi M."/>
            <person name="Wade K."/>
            <person name="Ball S.L."/>
            <person name="Bradley K.W."/>
            <person name="Asai D.J."/>
            <person name="Bowman C.A."/>
            <person name="Russell D.A."/>
            <person name="Pope W.H."/>
            <person name="Jacobs-Sera D."/>
            <person name="Hendrix R.W."/>
            <person name="Hatfull G.F."/>
        </authorList>
    </citation>
    <scope>NUCLEOTIDE SEQUENCE</scope>
</reference>
<dbReference type="InterPro" id="IPR036390">
    <property type="entry name" value="WH_DNA-bd_sf"/>
</dbReference>
<dbReference type="EMBL" id="CZKB01000028">
    <property type="protein sequence ID" value="CUR62505.1"/>
    <property type="molecule type" value="Genomic_DNA"/>
</dbReference>
<keyword evidence="2" id="KW-0238">DNA-binding</keyword>
<evidence type="ECO:0000313" key="5">
    <source>
        <dbReference type="EMBL" id="CUR62505.1"/>
    </source>
</evidence>
<dbReference type="PROSITE" id="PS50995">
    <property type="entry name" value="HTH_MARR_2"/>
    <property type="match status" value="1"/>
</dbReference>
<name>A0A2P2CKJ8_9ZZZZ</name>
<dbReference type="Gene3D" id="1.10.10.10">
    <property type="entry name" value="Winged helix-like DNA-binding domain superfamily/Winged helix DNA-binding domain"/>
    <property type="match status" value="1"/>
</dbReference>
<proteinExistence type="predicted"/>
<organism evidence="5">
    <name type="scientific">metagenome</name>
    <dbReference type="NCBI Taxonomy" id="256318"/>
    <lineage>
        <taxon>unclassified sequences</taxon>
        <taxon>metagenomes</taxon>
    </lineage>
</organism>
<keyword evidence="1" id="KW-0805">Transcription regulation</keyword>
<keyword evidence="3" id="KW-0804">Transcription</keyword>
<dbReference type="GO" id="GO:0003677">
    <property type="term" value="F:DNA binding"/>
    <property type="evidence" value="ECO:0007669"/>
    <property type="project" value="UniProtKB-KW"/>
</dbReference>
<gene>
    <name evidence="5" type="ORF">NOCA180149</name>
</gene>
<dbReference type="SMART" id="SM00347">
    <property type="entry name" value="HTH_MARR"/>
    <property type="match status" value="1"/>
</dbReference>
<dbReference type="InterPro" id="IPR039422">
    <property type="entry name" value="MarR/SlyA-like"/>
</dbReference>
<accession>A0A2P2CKJ8</accession>
<protein>
    <submittedName>
        <fullName evidence="5">Transcriptional regulator, MarR family</fullName>
    </submittedName>
</protein>
<dbReference type="PROSITE" id="PS01117">
    <property type="entry name" value="HTH_MARR_1"/>
    <property type="match status" value="1"/>
</dbReference>
<dbReference type="PANTHER" id="PTHR33164:SF43">
    <property type="entry name" value="HTH-TYPE TRANSCRIPTIONAL REPRESSOR YETL"/>
    <property type="match status" value="1"/>
</dbReference>
<dbReference type="GO" id="GO:0006950">
    <property type="term" value="P:response to stress"/>
    <property type="evidence" value="ECO:0007669"/>
    <property type="project" value="TreeGrafter"/>
</dbReference>
<dbReference type="SUPFAM" id="SSF46785">
    <property type="entry name" value="Winged helix' DNA-binding domain"/>
    <property type="match status" value="1"/>
</dbReference>
<evidence type="ECO:0000256" key="1">
    <source>
        <dbReference type="ARBA" id="ARBA00023015"/>
    </source>
</evidence>
<dbReference type="InterPro" id="IPR023187">
    <property type="entry name" value="Tscrpt_reg_MarR-type_CS"/>
</dbReference>
<dbReference type="InterPro" id="IPR036388">
    <property type="entry name" value="WH-like_DNA-bd_sf"/>
</dbReference>
<dbReference type="InterPro" id="IPR000835">
    <property type="entry name" value="HTH_MarR-typ"/>
</dbReference>
<dbReference type="GO" id="GO:0003700">
    <property type="term" value="F:DNA-binding transcription factor activity"/>
    <property type="evidence" value="ECO:0007669"/>
    <property type="project" value="InterPro"/>
</dbReference>
<dbReference type="Pfam" id="PF12802">
    <property type="entry name" value="MarR_2"/>
    <property type="match status" value="1"/>
</dbReference>